<evidence type="ECO:0000259" key="2">
    <source>
        <dbReference type="Pfam" id="PF12770"/>
    </source>
</evidence>
<dbReference type="Pfam" id="PF12770">
    <property type="entry name" value="CHAT"/>
    <property type="match status" value="1"/>
</dbReference>
<dbReference type="PROSITE" id="PS50005">
    <property type="entry name" value="TPR"/>
    <property type="match status" value="2"/>
</dbReference>
<dbReference type="SUPFAM" id="SSF48452">
    <property type="entry name" value="TPR-like"/>
    <property type="match status" value="3"/>
</dbReference>
<proteinExistence type="predicted"/>
<accession>A0ABX1LY65</accession>
<evidence type="ECO:0000256" key="1">
    <source>
        <dbReference type="PROSITE-ProRule" id="PRU00339"/>
    </source>
</evidence>
<sequence length="873" mass="97050">MFLRKITLQLKISQIFANRILANKSIGTYLLLLLITGWNAQPSLAISSNQNPPEISTDKVISQPSNLIQIGQQQYQTGQYAKAIATWQQALDIYTKQGDRLNQSVTLDNLALAYQQLGNWKEANQAIANSLEILQSSPKELSLLAHTLNIQGNIQLAQGNAQEALTTWKKATEIYEQLGDKDSIIRSKINQSQALRALGLYPQAKENIKQIQADLENLPDTALKASSLLNLGESLRLSGDFQGAEDQLNKSLALAKKLDNTPIIADALLSLGNTAYNLKDIPKAIAYYQQLANLNISATPKIQAQLNQLQLQIESKQTDSARQLATDIQTQIQNLPTSRTSVYARVNFTQSLLKLNPTSRDREAAAQILATAAQQAKEINDPRAESYAIGYMGALYEQNQQLAEAKSLTERALVLAQTHNASDIAYRWQWQLGRVLKSKGENKQAIAAYSEAVNTLASIRGDLVSSSSDVQFSFRESVEPVYRQLVALLLTPEQGKEVSQANLTEARKVIESLQLAELDNFFKEACLTGKSTQIDEVDRQAAVVYPIILPDSIEVVISLPDKDRTLLHKTTRISQSDLESLLSKLRQKLSRTALESDTKISSKKIYDLLISKDIEAKLKEKDIKTLAFVLDGSLRNLPMAVLYDGQHYLIEKYNLALTPGLQLLDPRPLKRQKLEVFTGGVSKKTQNFNALPNVERELQQIALVVSNQPPLLNEEFTSQAIHNQISKIPYRVVHLATHGQFSSDIDDTYVLTWNNRLNVKQLGEILQTRDQDIRIPIELLVLSACKTAKGDNRAALGLAGIAVRSGARSTIASLWSVEDRATATFMENFYKELAKSGTTKADALRNAQISLLKKPAFTHPFYWSPFVLIGNWL</sequence>
<organism evidence="3 4">
    <name type="scientific">Pseudanabaena yagii GIHE-NHR1</name>
    <dbReference type="NCBI Taxonomy" id="2722753"/>
    <lineage>
        <taxon>Bacteria</taxon>
        <taxon>Bacillati</taxon>
        <taxon>Cyanobacteriota</taxon>
        <taxon>Cyanophyceae</taxon>
        <taxon>Pseudanabaenales</taxon>
        <taxon>Pseudanabaenaceae</taxon>
        <taxon>Pseudanabaena</taxon>
        <taxon>Pseudanabaena yagii</taxon>
    </lineage>
</organism>
<gene>
    <name evidence="3" type="ORF">HC246_24675</name>
</gene>
<protein>
    <submittedName>
        <fullName evidence="3">CHAT domain-containing protein</fullName>
    </submittedName>
</protein>
<dbReference type="Proteomes" id="UP000738376">
    <property type="component" value="Unassembled WGS sequence"/>
</dbReference>
<dbReference type="InterPro" id="IPR024983">
    <property type="entry name" value="CHAT_dom"/>
</dbReference>
<dbReference type="PANTHER" id="PTHR10098">
    <property type="entry name" value="RAPSYN-RELATED"/>
    <property type="match status" value="1"/>
</dbReference>
<name>A0ABX1LY65_9CYAN</name>
<dbReference type="SMART" id="SM00028">
    <property type="entry name" value="TPR"/>
    <property type="match status" value="7"/>
</dbReference>
<feature type="repeat" description="TPR" evidence="1">
    <location>
        <begin position="64"/>
        <end position="97"/>
    </location>
</feature>
<feature type="domain" description="CHAT" evidence="2">
    <location>
        <begin position="601"/>
        <end position="871"/>
    </location>
</feature>
<dbReference type="InterPro" id="IPR011990">
    <property type="entry name" value="TPR-like_helical_dom_sf"/>
</dbReference>
<dbReference type="InterPro" id="IPR019734">
    <property type="entry name" value="TPR_rpt"/>
</dbReference>
<evidence type="ECO:0000313" key="3">
    <source>
        <dbReference type="EMBL" id="NMF61129.1"/>
    </source>
</evidence>
<feature type="repeat" description="TPR" evidence="1">
    <location>
        <begin position="265"/>
        <end position="298"/>
    </location>
</feature>
<keyword evidence="1" id="KW-0802">TPR repeat</keyword>
<evidence type="ECO:0000313" key="4">
    <source>
        <dbReference type="Proteomes" id="UP000738376"/>
    </source>
</evidence>
<keyword evidence="4" id="KW-1185">Reference proteome</keyword>
<dbReference type="Gene3D" id="1.25.40.10">
    <property type="entry name" value="Tetratricopeptide repeat domain"/>
    <property type="match status" value="3"/>
</dbReference>
<reference evidence="3 4" key="1">
    <citation type="submission" date="2020-03" db="EMBL/GenBank/DDBJ databases">
        <title>Draft Genome Sequence of 2-Methylisoborneol Producing Pseudanabaena yagii Strain GIHE-NHR1 Isolated from North Han River in South Korea.</title>
        <authorList>
            <person name="Jeong J."/>
        </authorList>
    </citation>
    <scope>NUCLEOTIDE SEQUENCE [LARGE SCALE GENOMIC DNA]</scope>
    <source>
        <strain evidence="3 4">GIHE-NHR1</strain>
    </source>
</reference>
<dbReference type="Pfam" id="PF13424">
    <property type="entry name" value="TPR_12"/>
    <property type="match status" value="2"/>
</dbReference>
<comment type="caution">
    <text evidence="3">The sequence shown here is derived from an EMBL/GenBank/DDBJ whole genome shotgun (WGS) entry which is preliminary data.</text>
</comment>
<dbReference type="EMBL" id="JAAVJL010000006">
    <property type="protein sequence ID" value="NMF61129.1"/>
    <property type="molecule type" value="Genomic_DNA"/>
</dbReference>